<evidence type="ECO:0000256" key="6">
    <source>
        <dbReference type="ARBA" id="ARBA00038076"/>
    </source>
</evidence>
<dbReference type="Proteomes" id="UP000035763">
    <property type="component" value="Unassembled WGS sequence"/>
</dbReference>
<evidence type="ECO:0000256" key="7">
    <source>
        <dbReference type="SAM" id="Phobius"/>
    </source>
</evidence>
<dbReference type="InterPro" id="IPR050250">
    <property type="entry name" value="Macrolide_Exporter_MacB"/>
</dbReference>
<keyword evidence="10" id="KW-1185">Reference proteome</keyword>
<dbReference type="GO" id="GO:0005886">
    <property type="term" value="C:plasma membrane"/>
    <property type="evidence" value="ECO:0007669"/>
    <property type="project" value="UniProtKB-SubCell"/>
</dbReference>
<keyword evidence="4 7" id="KW-1133">Transmembrane helix</keyword>
<reference evidence="9 10" key="1">
    <citation type="journal article" date="2013" name="ISME J.">
        <title>A metabolic model for members of the genus Tetrasphaera involved in enhanced biological phosphorus removal.</title>
        <authorList>
            <person name="Kristiansen R."/>
            <person name="Nguyen H.T.T."/>
            <person name="Saunders A.M."/>
            <person name="Nielsen J.L."/>
            <person name="Wimmer R."/>
            <person name="Le V.Q."/>
            <person name="McIlroy S.J."/>
            <person name="Petrovski S."/>
            <person name="Seviour R.J."/>
            <person name="Calteau A."/>
            <person name="Nielsen K.L."/>
            <person name="Nielsen P.H."/>
        </authorList>
    </citation>
    <scope>NUCLEOTIDE SEQUENCE [LARGE SCALE GENOMIC DNA]</scope>
    <source>
        <strain evidence="9 10">Ben110</strain>
    </source>
</reference>
<proteinExistence type="inferred from homology"/>
<comment type="similarity">
    <text evidence="6">Belongs to the ABC-4 integral membrane protein family.</text>
</comment>
<keyword evidence="5 7" id="KW-0472">Membrane</keyword>
<sequence>MSFVGVVLLARVFVPALIRGLGSPVQRLAGVPGELAVDNAVRNRSRTANTATALLVGVTLISTMTVGAATLLRSVDTLLDHKMAVDVVASALPDAALPARVEPLIAAVSGVAETTTLLGAHATVGSLEMDVRGIDVAEVDVIHDDAITSALRSGRAFVSPGVAKDAGVKAGERVRFSGDKGSADLIVEIADNLPAAVLMPRSDLRSIASAPGPIAVLARLDTGADSGALMADLESALATTPGVTMSGTAQQRQEFVDILDTVLAVAAALLAVAIVIAVVGVANTLSLSVLERGQEHALLRALGLTRRQLRRAVAVEAGLIALVGALVGVALGIGYGWAGAHTIAGEEMTVSLGMPWPRLVLIAAAALAAGLLASLLPARRASRTAPAIALAQE</sequence>
<dbReference type="Pfam" id="PF02687">
    <property type="entry name" value="FtsX"/>
    <property type="match status" value="1"/>
</dbReference>
<evidence type="ECO:0000313" key="9">
    <source>
        <dbReference type="EMBL" id="CCH74786.1"/>
    </source>
</evidence>
<feature type="transmembrane region" description="Helical" evidence="7">
    <location>
        <begin position="311"/>
        <end position="338"/>
    </location>
</feature>
<evidence type="ECO:0000256" key="1">
    <source>
        <dbReference type="ARBA" id="ARBA00004651"/>
    </source>
</evidence>
<evidence type="ECO:0000259" key="8">
    <source>
        <dbReference type="Pfam" id="PF02687"/>
    </source>
</evidence>
<dbReference type="PANTHER" id="PTHR30572:SF4">
    <property type="entry name" value="ABC TRANSPORTER PERMEASE YTRF"/>
    <property type="match status" value="1"/>
</dbReference>
<feature type="transmembrane region" description="Helical" evidence="7">
    <location>
        <begin position="262"/>
        <end position="290"/>
    </location>
</feature>
<keyword evidence="2" id="KW-1003">Cell membrane</keyword>
<evidence type="ECO:0000256" key="5">
    <source>
        <dbReference type="ARBA" id="ARBA00023136"/>
    </source>
</evidence>
<dbReference type="STRING" id="1193182.BN11_480022"/>
<evidence type="ECO:0000256" key="3">
    <source>
        <dbReference type="ARBA" id="ARBA00022692"/>
    </source>
</evidence>
<dbReference type="InterPro" id="IPR003838">
    <property type="entry name" value="ABC3_permease_C"/>
</dbReference>
<dbReference type="EMBL" id="CAJA01000423">
    <property type="protein sequence ID" value="CCH74786.1"/>
    <property type="molecule type" value="Genomic_DNA"/>
</dbReference>
<dbReference type="PANTHER" id="PTHR30572">
    <property type="entry name" value="MEMBRANE COMPONENT OF TRANSPORTER-RELATED"/>
    <property type="match status" value="1"/>
</dbReference>
<evidence type="ECO:0000313" key="10">
    <source>
        <dbReference type="Proteomes" id="UP000035763"/>
    </source>
</evidence>
<dbReference type="GO" id="GO:0022857">
    <property type="term" value="F:transmembrane transporter activity"/>
    <property type="evidence" value="ECO:0007669"/>
    <property type="project" value="TreeGrafter"/>
</dbReference>
<gene>
    <name evidence="9" type="ORF">BN11_480022</name>
</gene>
<comment type="subcellular location">
    <subcellularLocation>
        <location evidence="1">Cell membrane</location>
        <topology evidence="1">Multi-pass membrane protein</topology>
    </subcellularLocation>
</comment>
<name>W6K136_9MICO</name>
<evidence type="ECO:0000256" key="4">
    <source>
        <dbReference type="ARBA" id="ARBA00022989"/>
    </source>
</evidence>
<dbReference type="AlphaFoldDB" id="W6K136"/>
<feature type="transmembrane region" description="Helical" evidence="7">
    <location>
        <begin position="358"/>
        <end position="376"/>
    </location>
</feature>
<evidence type="ECO:0000256" key="2">
    <source>
        <dbReference type="ARBA" id="ARBA00022475"/>
    </source>
</evidence>
<comment type="caution">
    <text evidence="9">The sequence shown here is derived from an EMBL/GenBank/DDBJ whole genome shotgun (WGS) entry which is preliminary data.</text>
</comment>
<accession>W6K136</accession>
<feature type="domain" description="ABC3 transporter permease C-terminal" evidence="8">
    <location>
        <begin position="269"/>
        <end position="386"/>
    </location>
</feature>
<keyword evidence="3 7" id="KW-0812">Transmembrane</keyword>
<protein>
    <recommendedName>
        <fullName evidence="8">ABC3 transporter permease C-terminal domain-containing protein</fullName>
    </recommendedName>
</protein>
<organism evidence="9 10">
    <name type="scientific">Nostocoides australiense Ben110</name>
    <dbReference type="NCBI Taxonomy" id="1193182"/>
    <lineage>
        <taxon>Bacteria</taxon>
        <taxon>Bacillati</taxon>
        <taxon>Actinomycetota</taxon>
        <taxon>Actinomycetes</taxon>
        <taxon>Micrococcales</taxon>
        <taxon>Intrasporangiaceae</taxon>
        <taxon>Nostocoides</taxon>
    </lineage>
</organism>